<comment type="caution">
    <text evidence="2">The sequence shown here is derived from an EMBL/GenBank/DDBJ whole genome shotgun (WGS) entry which is preliminary data.</text>
</comment>
<evidence type="ECO:0008006" key="4">
    <source>
        <dbReference type="Google" id="ProtNLM"/>
    </source>
</evidence>
<feature type="transmembrane region" description="Helical" evidence="1">
    <location>
        <begin position="74"/>
        <end position="92"/>
    </location>
</feature>
<proteinExistence type="predicted"/>
<feature type="transmembrane region" description="Helical" evidence="1">
    <location>
        <begin position="99"/>
        <end position="122"/>
    </location>
</feature>
<feature type="transmembrane region" description="Helical" evidence="1">
    <location>
        <begin position="6"/>
        <end position="31"/>
    </location>
</feature>
<gene>
    <name evidence="2" type="ORF">CLCY_4c00550</name>
</gene>
<dbReference type="Gene3D" id="1.10.1760.20">
    <property type="match status" value="1"/>
</dbReference>
<dbReference type="RefSeq" id="WP_048570183.1">
    <property type="nucleotide sequence ID" value="NZ_LFVU01000024.1"/>
</dbReference>
<dbReference type="OrthoDB" id="1631895at2"/>
<evidence type="ECO:0000313" key="3">
    <source>
        <dbReference type="Proteomes" id="UP000036756"/>
    </source>
</evidence>
<feature type="transmembrane region" description="Helical" evidence="1">
    <location>
        <begin position="43"/>
        <end position="68"/>
    </location>
</feature>
<sequence length="171" mass="18273">MKIKKMVLTGLLMSLAIVIPVMFGGFLRITIPPFSATLASHVPIFLSMFLGPLAAAVVAIGSAIGFLITSPAVIAARAFMHLGVSVIGSYMLKSGKSYWTTMIVIAPIHGLLECLVVVPFGFDLYKAFIVVGIGTILHHFVDAVITKAILPLMKIASPAFEEEMKDNTKIA</sequence>
<evidence type="ECO:0000313" key="2">
    <source>
        <dbReference type="EMBL" id="KMT22082.1"/>
    </source>
</evidence>
<protein>
    <recommendedName>
        <fullName evidence="4">Niacin transporter NiaX</fullName>
    </recommendedName>
</protein>
<evidence type="ECO:0000256" key="1">
    <source>
        <dbReference type="SAM" id="Phobius"/>
    </source>
</evidence>
<dbReference type="EMBL" id="LFVU01000024">
    <property type="protein sequence ID" value="KMT22082.1"/>
    <property type="molecule type" value="Genomic_DNA"/>
</dbReference>
<dbReference type="AlphaFoldDB" id="A0A0J8D892"/>
<keyword evidence="1" id="KW-0472">Membrane</keyword>
<dbReference type="PATRIC" id="fig|1121307.3.peg.1707"/>
<dbReference type="Proteomes" id="UP000036756">
    <property type="component" value="Unassembled WGS sequence"/>
</dbReference>
<dbReference type="STRING" id="1121307.CLCY_4c00550"/>
<keyword evidence="3" id="KW-1185">Reference proteome</keyword>
<feature type="transmembrane region" description="Helical" evidence="1">
    <location>
        <begin position="128"/>
        <end position="150"/>
    </location>
</feature>
<keyword evidence="1" id="KW-0812">Transmembrane</keyword>
<name>A0A0J8D892_CLOCY</name>
<accession>A0A0J8D892</accession>
<keyword evidence="1" id="KW-1133">Transmembrane helix</keyword>
<organism evidence="2 3">
    <name type="scientific">Clostridium cylindrosporum DSM 605</name>
    <dbReference type="NCBI Taxonomy" id="1121307"/>
    <lineage>
        <taxon>Bacteria</taxon>
        <taxon>Bacillati</taxon>
        <taxon>Bacillota</taxon>
        <taxon>Clostridia</taxon>
        <taxon>Eubacteriales</taxon>
        <taxon>Clostridiaceae</taxon>
        <taxon>Clostridium</taxon>
    </lineage>
</organism>
<reference evidence="2 3" key="1">
    <citation type="submission" date="2015-06" db="EMBL/GenBank/DDBJ databases">
        <title>Draft genome sequence of the purine-degrading Clostridium cylindrosporum HC-1 (DSM 605).</title>
        <authorList>
            <person name="Poehlein A."/>
            <person name="Schiel-Bengelsdorf B."/>
            <person name="Bengelsdorf F."/>
            <person name="Daniel R."/>
            <person name="Duerre P."/>
        </authorList>
    </citation>
    <scope>NUCLEOTIDE SEQUENCE [LARGE SCALE GENOMIC DNA]</scope>
    <source>
        <strain evidence="2 3">DSM 605</strain>
    </source>
</reference>